<evidence type="ECO:0000256" key="1">
    <source>
        <dbReference type="SAM" id="MobiDB-lite"/>
    </source>
</evidence>
<dbReference type="InterPro" id="IPR036844">
    <property type="entry name" value="Hint_dom_sf"/>
</dbReference>
<gene>
    <name evidence="3" type="ORF">PFY00_04160</name>
</gene>
<organism evidence="3 4">
    <name type="scientific">Thalassococcus lentus</name>
    <dbReference type="NCBI Taxonomy" id="1210524"/>
    <lineage>
        <taxon>Bacteria</taxon>
        <taxon>Pseudomonadati</taxon>
        <taxon>Pseudomonadota</taxon>
        <taxon>Alphaproteobacteria</taxon>
        <taxon>Rhodobacterales</taxon>
        <taxon>Roseobacteraceae</taxon>
        <taxon>Thalassococcus</taxon>
    </lineage>
</organism>
<accession>A0ABT4XPM5</accession>
<keyword evidence="4" id="KW-1185">Reference proteome</keyword>
<feature type="domain" description="Hedgehog/Intein (Hint)" evidence="2">
    <location>
        <begin position="71"/>
        <end position="216"/>
    </location>
</feature>
<feature type="region of interest" description="Disordered" evidence="1">
    <location>
        <begin position="1"/>
        <end position="33"/>
    </location>
</feature>
<dbReference type="InterPro" id="IPR028992">
    <property type="entry name" value="Hedgehog/Intein_dom"/>
</dbReference>
<dbReference type="RefSeq" id="WP_271431240.1">
    <property type="nucleotide sequence ID" value="NZ_JAQIOY010000001.1"/>
</dbReference>
<dbReference type="SUPFAM" id="SSF51294">
    <property type="entry name" value="Hedgehog/intein (Hint) domain"/>
    <property type="match status" value="1"/>
</dbReference>
<dbReference type="Pfam" id="PF13403">
    <property type="entry name" value="Hint_2"/>
    <property type="match status" value="1"/>
</dbReference>
<protein>
    <submittedName>
        <fullName evidence="3">Hint domain-containing protein</fullName>
    </submittedName>
</protein>
<proteinExistence type="predicted"/>
<evidence type="ECO:0000313" key="3">
    <source>
        <dbReference type="EMBL" id="MDA7423908.1"/>
    </source>
</evidence>
<dbReference type="EMBL" id="JAQIOY010000001">
    <property type="protein sequence ID" value="MDA7423908.1"/>
    <property type="molecule type" value="Genomic_DNA"/>
</dbReference>
<reference evidence="3 4" key="1">
    <citation type="submission" date="2023-01" db="EMBL/GenBank/DDBJ databases">
        <title>Thalassococcus onchidii sp. nov., isolated from a marine invertebrate from the South China Sea.</title>
        <authorList>
            <person name="Xu S."/>
            <person name="Liu Z."/>
            <person name="Xu Y."/>
        </authorList>
    </citation>
    <scope>NUCLEOTIDE SEQUENCE [LARGE SCALE GENOMIC DNA]</scope>
    <source>
        <strain evidence="3 4">KCTC 32084</strain>
    </source>
</reference>
<comment type="caution">
    <text evidence="3">The sequence shown here is derived from an EMBL/GenBank/DDBJ whole genome shotgun (WGS) entry which is preliminary data.</text>
</comment>
<name>A0ABT4XPM5_9RHOB</name>
<dbReference type="Proteomes" id="UP001210720">
    <property type="component" value="Unassembled WGS sequence"/>
</dbReference>
<sequence length="263" mass="28367">MASLQPGFDRADHTLSLRVPRPESPMNDGGAPGKVSLMRKYEIAALMPNLSIVSKSHVAPATQLFEECAAAFARGTLIPTVRGPVAIEDLLPGDYIETAQGSEPVTWIGSTTYIPGRSDDGTTLTHLTRITTDACGLGKPAMDLMVGPAARHTVRHSKLTRLLGQEAVLAPITDYADGDRFVQVTPGGTVQLYHLMVRQHTTLNIGGIEMETYHPGKSASQLVGNNMRALFLSLFPNIEGLEDFGQVSMTRTTREVIDSLIDT</sequence>
<evidence type="ECO:0000259" key="2">
    <source>
        <dbReference type="Pfam" id="PF13403"/>
    </source>
</evidence>
<evidence type="ECO:0000313" key="4">
    <source>
        <dbReference type="Proteomes" id="UP001210720"/>
    </source>
</evidence>